<feature type="domain" description="RagB/SusD" evidence="6">
    <location>
        <begin position="357"/>
        <end position="586"/>
    </location>
</feature>
<dbReference type="Pfam" id="PF14322">
    <property type="entry name" value="SusD-like_3"/>
    <property type="match status" value="1"/>
</dbReference>
<evidence type="ECO:0000259" key="7">
    <source>
        <dbReference type="Pfam" id="PF14322"/>
    </source>
</evidence>
<dbReference type="HOGENOM" id="CLU_015553_1_1_10"/>
<keyword evidence="9" id="KW-1185">Reference proteome</keyword>
<evidence type="ECO:0000256" key="5">
    <source>
        <dbReference type="ARBA" id="ARBA00023237"/>
    </source>
</evidence>
<comment type="caution">
    <text evidence="8">The sequence shown here is derived from an EMBL/GenBank/DDBJ whole genome shotgun (WGS) entry which is preliminary data.</text>
</comment>
<feature type="domain" description="SusD-like N-terminal" evidence="7">
    <location>
        <begin position="100"/>
        <end position="223"/>
    </location>
</feature>
<evidence type="ECO:0000313" key="9">
    <source>
        <dbReference type="Proteomes" id="UP000004913"/>
    </source>
</evidence>
<dbReference type="InterPro" id="IPR011990">
    <property type="entry name" value="TPR-like_helical_dom_sf"/>
</dbReference>
<comment type="subcellular location">
    <subcellularLocation>
        <location evidence="1">Cell outer membrane</location>
    </subcellularLocation>
</comment>
<dbReference type="eggNOG" id="COG0702">
    <property type="taxonomic scope" value="Bacteria"/>
</dbReference>
<organism evidence="8 9">
    <name type="scientific">Dysgonomonas gadei ATCC BAA-286</name>
    <dbReference type="NCBI Taxonomy" id="742766"/>
    <lineage>
        <taxon>Bacteria</taxon>
        <taxon>Pseudomonadati</taxon>
        <taxon>Bacteroidota</taxon>
        <taxon>Bacteroidia</taxon>
        <taxon>Bacteroidales</taxon>
        <taxon>Dysgonomonadaceae</taxon>
        <taxon>Dysgonomonas</taxon>
    </lineage>
</organism>
<keyword evidence="4" id="KW-0472">Membrane</keyword>
<comment type="similarity">
    <text evidence="2">Belongs to the SusD family.</text>
</comment>
<dbReference type="SUPFAM" id="SSF48452">
    <property type="entry name" value="TPR-like"/>
    <property type="match status" value="1"/>
</dbReference>
<gene>
    <name evidence="8" type="ORF">HMPREF9455_00420</name>
</gene>
<evidence type="ECO:0000256" key="2">
    <source>
        <dbReference type="ARBA" id="ARBA00006275"/>
    </source>
</evidence>
<dbReference type="GO" id="GO:0009279">
    <property type="term" value="C:cell outer membrane"/>
    <property type="evidence" value="ECO:0007669"/>
    <property type="project" value="UniProtKB-SubCell"/>
</dbReference>
<evidence type="ECO:0000256" key="3">
    <source>
        <dbReference type="ARBA" id="ARBA00022729"/>
    </source>
</evidence>
<dbReference type="InterPro" id="IPR012944">
    <property type="entry name" value="SusD_RagB_dom"/>
</dbReference>
<sequence>MKNKIYNTVRLILLGALLIVTIPSCNDMLEEKKFDFVQPNDIADSDDGATQWVMGTYNLLIDDMFRWSIFPTAFDFDCDYISGPDWAFKSFGAGNFQSIDETKNMWEKPYVIIHRANYAIENINKMSNVTPRYKENAIGELRFLKAYSYFLLVRAFGEVPIRKESINATGEVNIPRSSIEDVYAYIIELLKDAETMMYKNTDAGFVEGRASAGAAASLLAKVYATMASGAMPAGNEIIVKGGTPYVMNGDTKVYTNPVAKRFTKKQLAGYAAFDYKEYYGLARDKAKQVMDGVYGTYDLLPYDNLWKKESWNKTEHIWMLQSISGDPKFGMAYTVGYAGIYDSNGNIFNGLWYGMRDHWYKLFESKDYRAEKGVMHRWARNFDVVWNIGSFYPDTEEYRNKALGYTDEHGNEIPPQAPYNDGLRYTCNKDAAFLAFLTKYDDRTDKTIERSDAHWPFLRFADVVLIYAEAEAETNGVPNDAALEALNKVRRRSNATEKTLTGTGNIGSIVDFRSAVLEERAMEFALEGDRRWDLIRWGIYVDVMNNIGGTDESGIYKVRSSRHELLPIPASEMDSNKEIKENNPGWS</sequence>
<dbReference type="Pfam" id="PF07980">
    <property type="entry name" value="SusD_RagB"/>
    <property type="match status" value="1"/>
</dbReference>
<evidence type="ECO:0000313" key="8">
    <source>
        <dbReference type="EMBL" id="EGJ99387.1"/>
    </source>
</evidence>
<dbReference type="Gene3D" id="1.25.40.390">
    <property type="match status" value="1"/>
</dbReference>
<dbReference type="InterPro" id="IPR033985">
    <property type="entry name" value="SusD-like_N"/>
</dbReference>
<keyword evidence="5" id="KW-0998">Cell outer membrane</keyword>
<evidence type="ECO:0000256" key="4">
    <source>
        <dbReference type="ARBA" id="ARBA00023136"/>
    </source>
</evidence>
<evidence type="ECO:0000259" key="6">
    <source>
        <dbReference type="Pfam" id="PF07980"/>
    </source>
</evidence>
<accession>F5ITK3</accession>
<dbReference type="STRING" id="742766.HMPREF9455_00420"/>
<evidence type="ECO:0008006" key="10">
    <source>
        <dbReference type="Google" id="ProtNLM"/>
    </source>
</evidence>
<keyword evidence="3" id="KW-0732">Signal</keyword>
<protein>
    <recommendedName>
        <fullName evidence="10">RagB/SusD domain-containing protein</fullName>
    </recommendedName>
</protein>
<evidence type="ECO:0000256" key="1">
    <source>
        <dbReference type="ARBA" id="ARBA00004442"/>
    </source>
</evidence>
<dbReference type="Proteomes" id="UP000004913">
    <property type="component" value="Unassembled WGS sequence"/>
</dbReference>
<reference evidence="8 9" key="1">
    <citation type="submission" date="2011-04" db="EMBL/GenBank/DDBJ databases">
        <title>The Genome Sequence of Dysgonomonas gadei ATCC BAA-286.</title>
        <authorList>
            <consortium name="The Broad Institute Genome Sequencing Platform"/>
            <person name="Earl A."/>
            <person name="Ward D."/>
            <person name="Feldgarden M."/>
            <person name="Gevers D."/>
            <person name="Pudlo N."/>
            <person name="Martens E."/>
            <person name="Allen-Vercoe E."/>
            <person name="Young S.K."/>
            <person name="Zeng Q."/>
            <person name="Gargeya S."/>
            <person name="Fitzgerald M."/>
            <person name="Haas B."/>
            <person name="Abouelleil A."/>
            <person name="Alvarado L."/>
            <person name="Arachchi H.M."/>
            <person name="Berlin A."/>
            <person name="Brown A."/>
            <person name="Chapman S.B."/>
            <person name="Chen Z."/>
            <person name="Dunbar C."/>
            <person name="Freedman E."/>
            <person name="Gearin G."/>
            <person name="Gellesch M."/>
            <person name="Goldberg J."/>
            <person name="Griggs A."/>
            <person name="Gujja S."/>
            <person name="Heiman D."/>
            <person name="Howarth C."/>
            <person name="Larson L."/>
            <person name="Lui A."/>
            <person name="MacDonald P.J.P."/>
            <person name="Mehta T."/>
            <person name="Montmayeur A."/>
            <person name="Murphy C."/>
            <person name="Neiman D."/>
            <person name="Pearson M."/>
            <person name="Priest M."/>
            <person name="Roberts A."/>
            <person name="Saif S."/>
            <person name="Shea T."/>
            <person name="Shenoy N."/>
            <person name="Sisk P."/>
            <person name="Stolte C."/>
            <person name="Sykes S."/>
            <person name="Yandava C."/>
            <person name="Wortman J."/>
            <person name="Nusbaum C."/>
            <person name="Birren B."/>
        </authorList>
    </citation>
    <scope>NUCLEOTIDE SEQUENCE [LARGE SCALE GENOMIC DNA]</scope>
    <source>
        <strain evidence="8 9">ATCC BAA-286</strain>
    </source>
</reference>
<name>F5ITK3_9BACT</name>
<dbReference type="RefSeq" id="WP_006797925.1">
    <property type="nucleotide sequence ID" value="NZ_GL891979.1"/>
</dbReference>
<dbReference type="EMBL" id="ADLV01000006">
    <property type="protein sequence ID" value="EGJ99387.1"/>
    <property type="molecule type" value="Genomic_DNA"/>
</dbReference>
<proteinExistence type="inferred from homology"/>
<dbReference type="AlphaFoldDB" id="F5ITK3"/>